<dbReference type="EMBL" id="GANP01012870">
    <property type="protein sequence ID" value="JAB71598.1"/>
    <property type="molecule type" value="mRNA"/>
</dbReference>
<evidence type="ECO:0000256" key="5">
    <source>
        <dbReference type="ARBA" id="ARBA00034321"/>
    </source>
</evidence>
<reference evidence="8" key="1">
    <citation type="journal article" date="2015" name="Sci. Rep.">
        <title>Tissue- and time-dependent transcription in Ixodes ricinus salivary glands and midguts when blood feeding on the vertebrate host.</title>
        <authorList>
            <person name="Kotsyfakis M."/>
            <person name="Schwarz A."/>
            <person name="Erhart J."/>
            <person name="Ribeiro J.M."/>
        </authorList>
    </citation>
    <scope>NUCLEOTIDE SEQUENCE</scope>
    <source>
        <tissue evidence="8">Salivary gland and midgut</tissue>
    </source>
</reference>
<feature type="compositionally biased region" description="Low complexity" evidence="6">
    <location>
        <begin position="43"/>
        <end position="52"/>
    </location>
</feature>
<accession>V5HDX2</accession>
<feature type="signal peptide" evidence="7">
    <location>
        <begin position="1"/>
        <end position="20"/>
    </location>
</feature>
<dbReference type="GO" id="GO:0005576">
    <property type="term" value="C:extracellular region"/>
    <property type="evidence" value="ECO:0007669"/>
    <property type="project" value="UniProtKB-SubCell"/>
</dbReference>
<protein>
    <submittedName>
        <fullName evidence="8">Putative secreted protein</fullName>
    </submittedName>
</protein>
<evidence type="ECO:0000256" key="2">
    <source>
        <dbReference type="ARBA" id="ARBA00022525"/>
    </source>
</evidence>
<evidence type="ECO:0000256" key="6">
    <source>
        <dbReference type="SAM" id="MobiDB-lite"/>
    </source>
</evidence>
<dbReference type="AlphaFoldDB" id="V5HDX2"/>
<sequence>MFKLKFFILFVLAALCFGYASPIETSSGNGEGEGKSPGAVGDTSGETSEDGVSSGGGSGSGDLSLGDSSGSGTEDKKVETQLPEGGTITQTLELLNKSVPDFVGNYDEKKKLLSSFITSCGTNQMHVASVESKTLVNEEIATTSRAAISLISLYFHNCTFLCKPPNNGPTFLMPMPNGTLCDKFKNRCPGDGPCPTPSMPAC</sequence>
<name>V5HDX2_IXORI</name>
<organism evidence="8">
    <name type="scientific">Ixodes ricinus</name>
    <name type="common">Common tick</name>
    <name type="synonym">Acarus ricinus</name>
    <dbReference type="NCBI Taxonomy" id="34613"/>
    <lineage>
        <taxon>Eukaryota</taxon>
        <taxon>Metazoa</taxon>
        <taxon>Ecdysozoa</taxon>
        <taxon>Arthropoda</taxon>
        <taxon>Chelicerata</taxon>
        <taxon>Arachnida</taxon>
        <taxon>Acari</taxon>
        <taxon>Parasitiformes</taxon>
        <taxon>Ixodida</taxon>
        <taxon>Ixodoidea</taxon>
        <taxon>Ixodidae</taxon>
        <taxon>Ixodinae</taxon>
        <taxon>Ixodes</taxon>
    </lineage>
</organism>
<dbReference type="InterPro" id="IPR021971">
    <property type="entry name" value="Salp15"/>
</dbReference>
<dbReference type="Pfam" id="PF12115">
    <property type="entry name" value="Salp15"/>
    <property type="match status" value="1"/>
</dbReference>
<evidence type="ECO:0000313" key="8">
    <source>
        <dbReference type="EMBL" id="JAB71598.1"/>
    </source>
</evidence>
<feature type="chain" id="PRO_5004735019" evidence="7">
    <location>
        <begin position="21"/>
        <end position="202"/>
    </location>
</feature>
<evidence type="ECO:0000256" key="3">
    <source>
        <dbReference type="ARBA" id="ARBA00022729"/>
    </source>
</evidence>
<comment type="subcellular location">
    <subcellularLocation>
        <location evidence="1">Secreted</location>
    </subcellularLocation>
</comment>
<feature type="region of interest" description="Disordered" evidence="6">
    <location>
        <begin position="26"/>
        <end position="85"/>
    </location>
</feature>
<feature type="compositionally biased region" description="Low complexity" evidence="6">
    <location>
        <begin position="61"/>
        <end position="72"/>
    </location>
</feature>
<evidence type="ECO:0000256" key="7">
    <source>
        <dbReference type="SAM" id="SignalP"/>
    </source>
</evidence>
<keyword evidence="2" id="KW-0964">Secreted</keyword>
<evidence type="ECO:0000256" key="4">
    <source>
        <dbReference type="ARBA" id="ARBA00023180"/>
    </source>
</evidence>
<keyword evidence="3 7" id="KW-0732">Signal</keyword>
<keyword evidence="4" id="KW-0325">Glycoprotein</keyword>
<proteinExistence type="evidence at transcript level"/>
<comment type="similarity">
    <text evidence="5">Belongs to the salp15 family.</text>
</comment>
<evidence type="ECO:0000256" key="1">
    <source>
        <dbReference type="ARBA" id="ARBA00004613"/>
    </source>
</evidence>